<keyword evidence="5" id="KW-1185">Reference proteome</keyword>
<dbReference type="Proteomes" id="UP000728185">
    <property type="component" value="Unassembled WGS sequence"/>
</dbReference>
<dbReference type="InterPro" id="IPR036291">
    <property type="entry name" value="NAD(P)-bd_dom_sf"/>
</dbReference>
<keyword evidence="1" id="KW-0521">NADP</keyword>
<dbReference type="OrthoDB" id="7482721at2759"/>
<dbReference type="CDD" id="cd08290">
    <property type="entry name" value="ETR"/>
    <property type="match status" value="1"/>
</dbReference>
<proteinExistence type="predicted"/>
<reference evidence="4" key="1">
    <citation type="submission" date="2019-05" db="EMBL/GenBank/DDBJ databases">
        <title>Annotation for the trematode Fasciolopsis buski.</title>
        <authorList>
            <person name="Choi Y.-J."/>
        </authorList>
    </citation>
    <scope>NUCLEOTIDE SEQUENCE</scope>
    <source>
        <strain evidence="4">HT</strain>
        <tissue evidence="4">Whole worm</tissue>
    </source>
</reference>
<feature type="domain" description="Alcohol dehydrogenase-like C-terminal" evidence="3">
    <location>
        <begin position="115"/>
        <end position="216"/>
    </location>
</feature>
<name>A0A8E0RL98_9TREM</name>
<organism evidence="4 5">
    <name type="scientific">Fasciolopsis buskii</name>
    <dbReference type="NCBI Taxonomy" id="27845"/>
    <lineage>
        <taxon>Eukaryota</taxon>
        <taxon>Metazoa</taxon>
        <taxon>Spiralia</taxon>
        <taxon>Lophotrochozoa</taxon>
        <taxon>Platyhelminthes</taxon>
        <taxon>Trematoda</taxon>
        <taxon>Digenea</taxon>
        <taxon>Plagiorchiida</taxon>
        <taxon>Echinostomata</taxon>
        <taxon>Echinostomatoidea</taxon>
        <taxon>Fasciolidae</taxon>
        <taxon>Fasciolopsis</taxon>
    </lineage>
</organism>
<gene>
    <name evidence="4" type="ORF">FBUS_09244</name>
</gene>
<evidence type="ECO:0000256" key="1">
    <source>
        <dbReference type="ARBA" id="ARBA00022857"/>
    </source>
</evidence>
<dbReference type="EMBL" id="LUCM01010967">
    <property type="protein sequence ID" value="KAA0184691.1"/>
    <property type="molecule type" value="Genomic_DNA"/>
</dbReference>
<evidence type="ECO:0000256" key="2">
    <source>
        <dbReference type="ARBA" id="ARBA00023002"/>
    </source>
</evidence>
<dbReference type="AlphaFoldDB" id="A0A8E0RL98"/>
<dbReference type="PANTHER" id="PTHR43981:SF2">
    <property type="entry name" value="ENOYL-[ACYL-CARRIER-PROTEIN] REDUCTASE, MITOCHONDRIAL"/>
    <property type="match status" value="1"/>
</dbReference>
<dbReference type="GO" id="GO:0016491">
    <property type="term" value="F:oxidoreductase activity"/>
    <property type="evidence" value="ECO:0007669"/>
    <property type="project" value="UniProtKB-KW"/>
</dbReference>
<comment type="caution">
    <text evidence="4">The sequence shown here is derived from an EMBL/GenBank/DDBJ whole genome shotgun (WGS) entry which is preliminary data.</text>
</comment>
<evidence type="ECO:0000313" key="4">
    <source>
        <dbReference type="EMBL" id="KAA0184691.1"/>
    </source>
</evidence>
<dbReference type="InterPro" id="IPR013149">
    <property type="entry name" value="ADH-like_C"/>
</dbReference>
<accession>A0A8E0RL98</accession>
<dbReference type="GO" id="GO:0006631">
    <property type="term" value="P:fatty acid metabolic process"/>
    <property type="evidence" value="ECO:0007669"/>
    <property type="project" value="TreeGrafter"/>
</dbReference>
<evidence type="ECO:0000259" key="3">
    <source>
        <dbReference type="Pfam" id="PF00107"/>
    </source>
</evidence>
<dbReference type="GO" id="GO:0005739">
    <property type="term" value="C:mitochondrion"/>
    <property type="evidence" value="ECO:0007669"/>
    <property type="project" value="TreeGrafter"/>
</dbReference>
<dbReference type="Gene3D" id="3.90.180.10">
    <property type="entry name" value="Medium-chain alcohol dehydrogenases, catalytic domain"/>
    <property type="match status" value="2"/>
</dbReference>
<evidence type="ECO:0000313" key="5">
    <source>
        <dbReference type="Proteomes" id="UP000728185"/>
    </source>
</evidence>
<dbReference type="Gene3D" id="3.40.50.720">
    <property type="entry name" value="NAD(P)-binding Rossmann-like Domain"/>
    <property type="match status" value="2"/>
</dbReference>
<dbReference type="InterPro" id="IPR051034">
    <property type="entry name" value="Mito_Enoyl-ACP_Reductase"/>
</dbReference>
<keyword evidence="2" id="KW-0560">Oxidoreductase</keyword>
<dbReference type="PANTHER" id="PTHR43981">
    <property type="entry name" value="ENOYL-[ACYL-CARRIER-PROTEIN] REDUCTASE, MITOCHONDRIAL"/>
    <property type="match status" value="1"/>
</dbReference>
<sequence>MVIPATLAAGTWQTHFRAKPEDLLKVPHCLTVEQAAVFSVNPGTAYRMLSDFCELKPGDVVLQNGSNSAVGIYLVISQLFRFCIQCSSMAPVDRYLASRIFLFVVNLFRERTTSQGTEDMRSTLLSYGATWALTETELTNKENPISKEIREAGPIKLALNCLGGKPAVTQLKFLGESGTLVTYGAMTRSPMPLPAGPMIFRDIRLRGFWMSGWIRRESRSKRQAMLNHLAEWFARGLIRSSPSIFLPLDEWKQAIAMSTFSDQLPGTIKEKVILTMD</sequence>
<dbReference type="Pfam" id="PF00107">
    <property type="entry name" value="ADH_zinc_N"/>
    <property type="match status" value="1"/>
</dbReference>
<dbReference type="SUPFAM" id="SSF51735">
    <property type="entry name" value="NAD(P)-binding Rossmann-fold domains"/>
    <property type="match status" value="1"/>
</dbReference>
<protein>
    <submittedName>
        <fullName evidence="4">Putative trans-2-enoyl-CoA reductase 1 mitochondrial</fullName>
    </submittedName>
</protein>